<evidence type="ECO:0000313" key="2">
    <source>
        <dbReference type="Proteomes" id="UP000660745"/>
    </source>
</evidence>
<comment type="caution">
    <text evidence="1">The sequence shown here is derived from an EMBL/GenBank/DDBJ whole genome shotgun (WGS) entry which is preliminary data.</text>
</comment>
<protein>
    <submittedName>
        <fullName evidence="1">Uncharacterized protein</fullName>
    </submittedName>
</protein>
<proteinExistence type="predicted"/>
<dbReference type="Proteomes" id="UP000660745">
    <property type="component" value="Unassembled WGS sequence"/>
</dbReference>
<keyword evidence="2" id="KW-1185">Reference proteome</keyword>
<accession>A0A918E1J9</accession>
<dbReference type="EMBL" id="BMNK01000001">
    <property type="protein sequence ID" value="GGP01050.1"/>
    <property type="molecule type" value="Genomic_DNA"/>
</dbReference>
<reference evidence="1" key="2">
    <citation type="submission" date="2020-09" db="EMBL/GenBank/DDBJ databases">
        <authorList>
            <person name="Sun Q."/>
            <person name="Zhou Y."/>
        </authorList>
    </citation>
    <scope>NUCLEOTIDE SEQUENCE</scope>
    <source>
        <strain evidence="1">CGMCC 4.7430</strain>
    </source>
</reference>
<name>A0A918E1J9_9ACTN</name>
<sequence length="82" mass="8326">MAFSTAAPFPVGAAASPPVASEPHAASAEVARTAAAASTVVRILVLFTGSFLTRFVLADDLIASLIDVARPPDCDRGTSPSR</sequence>
<organism evidence="1 2">
    <name type="scientific">Nonomuraea glycinis</name>
    <dbReference type="NCBI Taxonomy" id="2047744"/>
    <lineage>
        <taxon>Bacteria</taxon>
        <taxon>Bacillati</taxon>
        <taxon>Actinomycetota</taxon>
        <taxon>Actinomycetes</taxon>
        <taxon>Streptosporangiales</taxon>
        <taxon>Streptosporangiaceae</taxon>
        <taxon>Nonomuraea</taxon>
    </lineage>
</organism>
<gene>
    <name evidence="1" type="ORF">GCM10012278_03290</name>
</gene>
<reference evidence="1" key="1">
    <citation type="journal article" date="2014" name="Int. J. Syst. Evol. Microbiol.">
        <title>Complete genome sequence of Corynebacterium casei LMG S-19264T (=DSM 44701T), isolated from a smear-ripened cheese.</title>
        <authorList>
            <consortium name="US DOE Joint Genome Institute (JGI-PGF)"/>
            <person name="Walter F."/>
            <person name="Albersmeier A."/>
            <person name="Kalinowski J."/>
            <person name="Ruckert C."/>
        </authorList>
    </citation>
    <scope>NUCLEOTIDE SEQUENCE</scope>
    <source>
        <strain evidence="1">CGMCC 4.7430</strain>
    </source>
</reference>
<evidence type="ECO:0000313" key="1">
    <source>
        <dbReference type="EMBL" id="GGP01050.1"/>
    </source>
</evidence>
<dbReference type="AlphaFoldDB" id="A0A918E1J9"/>